<evidence type="ECO:0000313" key="3">
    <source>
        <dbReference type="EMBL" id="SJZ44436.1"/>
    </source>
</evidence>
<dbReference type="Proteomes" id="UP000190888">
    <property type="component" value="Unassembled WGS sequence"/>
</dbReference>
<dbReference type="STRING" id="413434.SAMN04488132_10247"/>
<feature type="signal peptide" evidence="1">
    <location>
        <begin position="1"/>
        <end position="23"/>
    </location>
</feature>
<dbReference type="RefSeq" id="WP_078830030.1">
    <property type="nucleotide sequence ID" value="NZ_FUWH01000002.1"/>
</dbReference>
<dbReference type="Gene3D" id="3.40.50.880">
    <property type="match status" value="1"/>
</dbReference>
<gene>
    <name evidence="3" type="ORF">SAMN04488132_10247</name>
</gene>
<keyword evidence="1" id="KW-0732">Signal</keyword>
<reference evidence="3 4" key="1">
    <citation type="submission" date="2017-02" db="EMBL/GenBank/DDBJ databases">
        <authorList>
            <person name="Peterson S.W."/>
        </authorList>
    </citation>
    <scope>NUCLEOTIDE SEQUENCE [LARGE SCALE GENOMIC DNA]</scope>
    <source>
        <strain evidence="3 4">DSM 22335</strain>
    </source>
</reference>
<feature type="chain" id="PRO_5012888255" description="ThuA-like domain-containing protein" evidence="1">
    <location>
        <begin position="24"/>
        <end position="244"/>
    </location>
</feature>
<evidence type="ECO:0000313" key="4">
    <source>
        <dbReference type="Proteomes" id="UP000190888"/>
    </source>
</evidence>
<protein>
    <recommendedName>
        <fullName evidence="2">ThuA-like domain-containing protein</fullName>
    </recommendedName>
</protein>
<evidence type="ECO:0000256" key="1">
    <source>
        <dbReference type="SAM" id="SignalP"/>
    </source>
</evidence>
<evidence type="ECO:0000259" key="2">
    <source>
        <dbReference type="Pfam" id="PF06283"/>
    </source>
</evidence>
<keyword evidence="4" id="KW-1185">Reference proteome</keyword>
<dbReference type="PANTHER" id="PTHR40469:SF2">
    <property type="entry name" value="GALACTOSE-BINDING DOMAIN-LIKE SUPERFAMILY PROTEIN"/>
    <property type="match status" value="1"/>
</dbReference>
<dbReference type="InterPro" id="IPR029062">
    <property type="entry name" value="Class_I_gatase-like"/>
</dbReference>
<dbReference type="AlphaFoldDB" id="A0A1T4KPU3"/>
<sequence>MCRKLLFLLSVPALCIIMAFAPAAKSPRLLVFSLTKAYHHASIAAGNRAVVQLGREYGFTADTTTDAGVFNDKSLNQYAAVLFLNTTGDVLNDEQQDAFIRFIRNGGGFAGVHAATDTEFDWPWFGQLAGAYFTNHPKQQEAIVQVAGPGDASTKHLPLQWKKKDEWYNFRDIQPGLQILLTVDESSYTGGQNGALHPISWKRKFDGGRSFYTALGHTEESYTDPLFLRHLAMGIVYALGKGGE</sequence>
<organism evidence="3 4">
    <name type="scientific">Sediminibacterium ginsengisoli</name>
    <dbReference type="NCBI Taxonomy" id="413434"/>
    <lineage>
        <taxon>Bacteria</taxon>
        <taxon>Pseudomonadati</taxon>
        <taxon>Bacteroidota</taxon>
        <taxon>Chitinophagia</taxon>
        <taxon>Chitinophagales</taxon>
        <taxon>Chitinophagaceae</taxon>
        <taxon>Sediminibacterium</taxon>
    </lineage>
</organism>
<proteinExistence type="predicted"/>
<feature type="domain" description="ThuA-like" evidence="2">
    <location>
        <begin position="28"/>
        <end position="238"/>
    </location>
</feature>
<accession>A0A1T4KPU3</accession>
<dbReference type="InterPro" id="IPR029010">
    <property type="entry name" value="ThuA-like"/>
</dbReference>
<dbReference type="EMBL" id="FUWH01000002">
    <property type="protein sequence ID" value="SJZ44436.1"/>
    <property type="molecule type" value="Genomic_DNA"/>
</dbReference>
<name>A0A1T4KPU3_9BACT</name>
<dbReference type="PANTHER" id="PTHR40469">
    <property type="entry name" value="SECRETED GLYCOSYL HYDROLASE"/>
    <property type="match status" value="1"/>
</dbReference>
<dbReference type="SUPFAM" id="SSF52317">
    <property type="entry name" value="Class I glutamine amidotransferase-like"/>
    <property type="match status" value="1"/>
</dbReference>
<dbReference type="Pfam" id="PF06283">
    <property type="entry name" value="ThuA"/>
    <property type="match status" value="1"/>
</dbReference>
<dbReference type="OrthoDB" id="9816308at2"/>